<comment type="caution">
    <text evidence="2">The sequence shown here is derived from an EMBL/GenBank/DDBJ whole genome shotgun (WGS) entry which is preliminary data.</text>
</comment>
<dbReference type="PANTHER" id="PTHR43808:SF25">
    <property type="entry name" value="PEPTIDASE M20 DIMERISATION DOMAIN-CONTAINING PROTEIN"/>
    <property type="match status" value="1"/>
</dbReference>
<dbReference type="AlphaFoldDB" id="A0A1C7Z1M3"/>
<protein>
    <submittedName>
        <fullName evidence="2">Peptidase M20</fullName>
    </submittedName>
</protein>
<name>A0A1C7Z1M3_PSESX</name>
<dbReference type="PANTHER" id="PTHR43808">
    <property type="entry name" value="ACETYLORNITHINE DEACETYLASE"/>
    <property type="match status" value="1"/>
</dbReference>
<evidence type="ECO:0000313" key="2">
    <source>
        <dbReference type="EMBL" id="OCR22045.1"/>
    </source>
</evidence>
<dbReference type="Gene3D" id="3.30.70.360">
    <property type="match status" value="1"/>
</dbReference>
<proteinExistence type="predicted"/>
<organism evidence="2 3">
    <name type="scientific">Pseudomonas syringae</name>
    <dbReference type="NCBI Taxonomy" id="317"/>
    <lineage>
        <taxon>Bacteria</taxon>
        <taxon>Pseudomonadati</taxon>
        <taxon>Pseudomonadota</taxon>
        <taxon>Gammaproteobacteria</taxon>
        <taxon>Pseudomonadales</taxon>
        <taxon>Pseudomonadaceae</taxon>
        <taxon>Pseudomonas</taxon>
    </lineage>
</organism>
<dbReference type="OrthoDB" id="9809784at2"/>
<reference evidence="2 3" key="1">
    <citation type="submission" date="2015-07" db="EMBL/GenBank/DDBJ databases">
        <title>Draft genome sequence of a diazotrophic, plant growth-promoting rhizobacterium of the Pseudomonas syringae complex.</title>
        <authorList>
            <person name="Patten C.L."/>
            <person name="Jeong H."/>
        </authorList>
    </citation>
    <scope>NUCLEOTIDE SEQUENCE [LARGE SCALE GENOMIC DNA]</scope>
    <source>
        <strain evidence="2 3">GR12-2</strain>
    </source>
</reference>
<dbReference type="InterPro" id="IPR050072">
    <property type="entry name" value="Peptidase_M20A"/>
</dbReference>
<dbReference type="Proteomes" id="UP000093104">
    <property type="component" value="Unassembled WGS sequence"/>
</dbReference>
<evidence type="ECO:0000256" key="1">
    <source>
        <dbReference type="ARBA" id="ARBA00023285"/>
    </source>
</evidence>
<dbReference type="Gene3D" id="3.40.630.10">
    <property type="entry name" value="Zn peptidases"/>
    <property type="match status" value="1"/>
</dbReference>
<accession>A0A1C7Z1M3</accession>
<dbReference type="EMBL" id="LGSI01000071">
    <property type="protein sequence ID" value="OCR22045.1"/>
    <property type="molecule type" value="Genomic_DNA"/>
</dbReference>
<evidence type="ECO:0000313" key="3">
    <source>
        <dbReference type="Proteomes" id="UP000093104"/>
    </source>
</evidence>
<dbReference type="SUPFAM" id="SSF53187">
    <property type="entry name" value="Zn-dependent exopeptidases"/>
    <property type="match status" value="1"/>
</dbReference>
<sequence>MHNLNSADQPIVETGCPAPYNVSEQELAAIEAAIDMDELTELALTLGNIPSRSGEELQAAEFVRDWLQAEGFATRAVGINPQRPNIIGEYGGRGVGANLLFTAHLDTESPTFDPDLDRYKYRDASVLRPEWTRCWLEDNRLHGYPISNDRGPMSCFLIAAKALRKAGIELAGRLYLTACPGEIGPEPIEEHRGVDNLGKDIGAHYLFHHGGVAADYAIAAEGTDFGVTWQGCGYALLRIDLLGDGAFTPALEHPQDLLAHPNPIYRSGRLIEALHAWGIEYEREHRYESAGGISVPKVQIDAVRAGMPHTFGAGSEVFSLYLEIGLTPRQTLAPVMRDIEALLRGLNLGEFAVLPQVLRHGFEADQRAVEPLVAALQGATQRVCGEPLRRAHPVYSSMWRDHNVFNMQRIPAVTCGMPRVLPTPEDLVKSARIYALTALAICGRAGGRD</sequence>
<gene>
    <name evidence="2" type="ORF">AFK24_26755</name>
</gene>
<keyword evidence="1" id="KW-0170">Cobalt</keyword>
<dbReference type="PATRIC" id="fig|317.243.peg.1427"/>
<dbReference type="RefSeq" id="WP_065836108.1">
    <property type="nucleotide sequence ID" value="NZ_LGSI01000071.1"/>
</dbReference>